<dbReference type="AlphaFoldDB" id="A0A8H3FR41"/>
<gene>
    <name evidence="2" type="ORF">IMSHALPRED_007815</name>
</gene>
<keyword evidence="3" id="KW-1185">Reference proteome</keyword>
<evidence type="ECO:0000313" key="2">
    <source>
        <dbReference type="EMBL" id="CAF9929104.1"/>
    </source>
</evidence>
<comment type="caution">
    <text evidence="2">The sequence shown here is derived from an EMBL/GenBank/DDBJ whole genome shotgun (WGS) entry which is preliminary data.</text>
</comment>
<proteinExistence type="predicted"/>
<reference evidence="2" key="1">
    <citation type="submission" date="2021-03" db="EMBL/GenBank/DDBJ databases">
        <authorList>
            <person name="Tagirdzhanova G."/>
        </authorList>
    </citation>
    <scope>NUCLEOTIDE SEQUENCE</scope>
</reference>
<feature type="region of interest" description="Disordered" evidence="1">
    <location>
        <begin position="166"/>
        <end position="186"/>
    </location>
</feature>
<protein>
    <submittedName>
        <fullName evidence="2">Uncharacterized protein</fullName>
    </submittedName>
</protein>
<name>A0A8H3FR41_9LECA</name>
<evidence type="ECO:0000256" key="1">
    <source>
        <dbReference type="SAM" id="MobiDB-lite"/>
    </source>
</evidence>
<accession>A0A8H3FR41</accession>
<dbReference type="Proteomes" id="UP000664534">
    <property type="component" value="Unassembled WGS sequence"/>
</dbReference>
<sequence>MDWARVGVDAFLTHGDWQNRLQSGKCSTRGKSCALLRLQKFLQGFVVARPGSLLELPGREKEDIHFDLNDKESSMDQYYMEQYSKAGGNDDDDYGADDNKARLKAAMRAMQASFLTATGSANSASGPLVSRRRMSIIPHSIKNPELVVPINDDQENIILSIFKKASSKHRRIPNSSGLDPGQAGDE</sequence>
<dbReference type="EMBL" id="CAJPDT010000052">
    <property type="protein sequence ID" value="CAF9929104.1"/>
    <property type="molecule type" value="Genomic_DNA"/>
</dbReference>
<evidence type="ECO:0000313" key="3">
    <source>
        <dbReference type="Proteomes" id="UP000664534"/>
    </source>
</evidence>
<organism evidence="2 3">
    <name type="scientific">Imshaugia aleurites</name>
    <dbReference type="NCBI Taxonomy" id="172621"/>
    <lineage>
        <taxon>Eukaryota</taxon>
        <taxon>Fungi</taxon>
        <taxon>Dikarya</taxon>
        <taxon>Ascomycota</taxon>
        <taxon>Pezizomycotina</taxon>
        <taxon>Lecanoromycetes</taxon>
        <taxon>OSLEUM clade</taxon>
        <taxon>Lecanoromycetidae</taxon>
        <taxon>Lecanorales</taxon>
        <taxon>Lecanorineae</taxon>
        <taxon>Parmeliaceae</taxon>
        <taxon>Imshaugia</taxon>
    </lineage>
</organism>